<dbReference type="SUPFAM" id="SSF55073">
    <property type="entry name" value="Nucleotide cyclase"/>
    <property type="match status" value="1"/>
</dbReference>
<dbReference type="Gene3D" id="3.40.50.2300">
    <property type="match status" value="1"/>
</dbReference>
<feature type="domain" description="GGDEF" evidence="3">
    <location>
        <begin position="201"/>
        <end position="328"/>
    </location>
</feature>
<name>A0A6V8MX85_9BACT</name>
<dbReference type="PROSITE" id="PS50110">
    <property type="entry name" value="RESPONSE_REGULATORY"/>
    <property type="match status" value="1"/>
</dbReference>
<dbReference type="Proteomes" id="UP000568888">
    <property type="component" value="Unassembled WGS sequence"/>
</dbReference>
<feature type="domain" description="Response regulatory" evidence="2">
    <location>
        <begin position="9"/>
        <end position="125"/>
    </location>
</feature>
<dbReference type="EMBL" id="BLXY01000003">
    <property type="protein sequence ID" value="GFO64444.1"/>
    <property type="molecule type" value="Genomic_DNA"/>
</dbReference>
<protein>
    <recommendedName>
        <fullName evidence="6">Response regulatory domain-containing protein</fullName>
    </recommendedName>
</protein>
<dbReference type="InterPro" id="IPR001789">
    <property type="entry name" value="Sig_transdc_resp-reg_receiver"/>
</dbReference>
<evidence type="ECO:0000259" key="2">
    <source>
        <dbReference type="PROSITE" id="PS50110"/>
    </source>
</evidence>
<dbReference type="Gene3D" id="3.30.70.270">
    <property type="match status" value="1"/>
</dbReference>
<comment type="caution">
    <text evidence="1">Lacks conserved residue(s) required for the propagation of feature annotation.</text>
</comment>
<comment type="caution">
    <text evidence="4">The sequence shown here is derived from an EMBL/GenBank/DDBJ whole genome shotgun (WGS) entry which is preliminary data.</text>
</comment>
<sequence>MYGEAITGSVLLLDCDTLTRVLTRTVLEQTGFSVREATGYEEAVEQRSIMASDLIVVNLMKTPEVGLSFCTHIRQQVRGWQEPVLAAIWIYQEQAIRSAYDAGATDILPLPCHRLVLQLRLRCAIRAHRMLGMPQVIHAENASPPHLLEPAASSYSVARIHLPGTREVPALPGTCASFPGMPDKGAFESLLRGAITSSNDQSLTVYFMEIEDAVEGIDNALERVVEVFIGRMTSRYFPVGHLGPRRFTMLLVGVVTWSEVRRHALSIINDLAVACGRDKNHAQATIKIGVSVSPDDGTDAAVLLKKAEIARYLVNEPAGTSGFHFYSSLCTDSSVRYDSLMIT</sequence>
<evidence type="ECO:0000256" key="1">
    <source>
        <dbReference type="PROSITE-ProRule" id="PRU00169"/>
    </source>
</evidence>
<dbReference type="GO" id="GO:0000160">
    <property type="term" value="P:phosphorelay signal transduction system"/>
    <property type="evidence" value="ECO:0007669"/>
    <property type="project" value="InterPro"/>
</dbReference>
<dbReference type="PROSITE" id="PS50887">
    <property type="entry name" value="GGDEF"/>
    <property type="match status" value="1"/>
</dbReference>
<gene>
    <name evidence="4" type="ORF">GMPD_23630</name>
</gene>
<evidence type="ECO:0000259" key="3">
    <source>
        <dbReference type="PROSITE" id="PS50887"/>
    </source>
</evidence>
<organism evidence="4 5">
    <name type="scientific">Geomonas paludis</name>
    <dbReference type="NCBI Taxonomy" id="2740185"/>
    <lineage>
        <taxon>Bacteria</taxon>
        <taxon>Pseudomonadati</taxon>
        <taxon>Thermodesulfobacteriota</taxon>
        <taxon>Desulfuromonadia</taxon>
        <taxon>Geobacterales</taxon>
        <taxon>Geobacteraceae</taxon>
        <taxon>Geomonas</taxon>
    </lineage>
</organism>
<proteinExistence type="predicted"/>
<dbReference type="AlphaFoldDB" id="A0A6V8MX85"/>
<accession>A0A6V8MX85</accession>
<evidence type="ECO:0000313" key="4">
    <source>
        <dbReference type="EMBL" id="GFO64444.1"/>
    </source>
</evidence>
<dbReference type="InterPro" id="IPR011006">
    <property type="entry name" value="CheY-like_superfamily"/>
</dbReference>
<evidence type="ECO:0008006" key="6">
    <source>
        <dbReference type="Google" id="ProtNLM"/>
    </source>
</evidence>
<dbReference type="InterPro" id="IPR029787">
    <property type="entry name" value="Nucleotide_cyclase"/>
</dbReference>
<dbReference type="InterPro" id="IPR043128">
    <property type="entry name" value="Rev_trsase/Diguanyl_cyclase"/>
</dbReference>
<evidence type="ECO:0000313" key="5">
    <source>
        <dbReference type="Proteomes" id="UP000568888"/>
    </source>
</evidence>
<reference evidence="5" key="1">
    <citation type="submission" date="2020-06" db="EMBL/GenBank/DDBJ databases">
        <title>Draft genomic sequecing of Geomonas sp. Red736.</title>
        <authorList>
            <person name="Itoh H."/>
            <person name="Xu Z.X."/>
            <person name="Ushijima N."/>
            <person name="Masuda Y."/>
            <person name="Shiratori Y."/>
            <person name="Senoo K."/>
        </authorList>
    </citation>
    <scope>NUCLEOTIDE SEQUENCE [LARGE SCALE GENOMIC DNA]</scope>
    <source>
        <strain evidence="5">Red736</strain>
    </source>
</reference>
<dbReference type="CDD" id="cd00156">
    <property type="entry name" value="REC"/>
    <property type="match status" value="1"/>
</dbReference>
<dbReference type="InterPro" id="IPR000160">
    <property type="entry name" value="GGDEF_dom"/>
</dbReference>
<dbReference type="SUPFAM" id="SSF52172">
    <property type="entry name" value="CheY-like"/>
    <property type="match status" value="1"/>
</dbReference>